<dbReference type="PANTHER" id="PTHR30151">
    <property type="entry name" value="ALKANE SULFONATE ABC TRANSPORTER-RELATED, MEMBRANE SUBUNIT"/>
    <property type="match status" value="1"/>
</dbReference>
<gene>
    <name evidence="10" type="ORF">JL106_17000</name>
</gene>
<dbReference type="Proteomes" id="UP000663792">
    <property type="component" value="Unassembled WGS sequence"/>
</dbReference>
<feature type="transmembrane region" description="Helical" evidence="7">
    <location>
        <begin position="84"/>
        <end position="109"/>
    </location>
</feature>
<dbReference type="InterPro" id="IPR035906">
    <property type="entry name" value="MetI-like_sf"/>
</dbReference>
<evidence type="ECO:0000313" key="11">
    <source>
        <dbReference type="Proteomes" id="UP000663792"/>
    </source>
</evidence>
<keyword evidence="5 7" id="KW-1133">Transmembrane helix</keyword>
<keyword evidence="11" id="KW-1185">Reference proteome</keyword>
<comment type="caution">
    <text evidence="10">The sequence shown here is derived from an EMBL/GenBank/DDBJ whole genome shotgun (WGS) entry which is preliminary data.</text>
</comment>
<dbReference type="EMBL" id="JAERWK010000022">
    <property type="protein sequence ID" value="MBM9468985.1"/>
    <property type="molecule type" value="Genomic_DNA"/>
</dbReference>
<evidence type="ECO:0000256" key="3">
    <source>
        <dbReference type="ARBA" id="ARBA00022475"/>
    </source>
</evidence>
<dbReference type="PROSITE" id="PS50928">
    <property type="entry name" value="ABC_TM1"/>
    <property type="match status" value="1"/>
</dbReference>
<keyword evidence="4 7" id="KW-0812">Transmembrane</keyword>
<evidence type="ECO:0000256" key="6">
    <source>
        <dbReference type="ARBA" id="ARBA00023136"/>
    </source>
</evidence>
<evidence type="ECO:0000256" key="7">
    <source>
        <dbReference type="RuleBase" id="RU363032"/>
    </source>
</evidence>
<protein>
    <submittedName>
        <fullName evidence="10">ABC transporter permease</fullName>
    </submittedName>
</protein>
<reference evidence="10" key="1">
    <citation type="submission" date="2021-01" db="EMBL/GenBank/DDBJ databases">
        <title>YIM 132084 draft genome.</title>
        <authorList>
            <person name="An D."/>
        </authorList>
    </citation>
    <scope>NUCLEOTIDE SEQUENCE</scope>
    <source>
        <strain evidence="10">YIM 132084</strain>
    </source>
</reference>
<feature type="transmembrane region" description="Helical" evidence="7">
    <location>
        <begin position="241"/>
        <end position="260"/>
    </location>
</feature>
<dbReference type="PANTHER" id="PTHR30151:SF0">
    <property type="entry name" value="ABC TRANSPORTER PERMEASE PROTEIN MJ0413-RELATED"/>
    <property type="match status" value="1"/>
</dbReference>
<feature type="transmembrane region" description="Helical" evidence="7">
    <location>
        <begin position="146"/>
        <end position="166"/>
    </location>
</feature>
<comment type="similarity">
    <text evidence="7">Belongs to the binding-protein-dependent transport system permease family.</text>
</comment>
<name>A0A939C092_9ACTN</name>
<evidence type="ECO:0000313" key="10">
    <source>
        <dbReference type="EMBL" id="MBM9468985.1"/>
    </source>
</evidence>
<evidence type="ECO:0000256" key="4">
    <source>
        <dbReference type="ARBA" id="ARBA00022692"/>
    </source>
</evidence>
<feature type="domain" description="ABC transmembrane type-1" evidence="9">
    <location>
        <begin position="84"/>
        <end position="264"/>
    </location>
</feature>
<sequence length="284" mass="29226">MTASPTVRTDPAVDPGPAVPAGAGGPARWRWAVGGTLVVLALAELLPRTGVLPSAHLPPLSAVVEALVEQLGRPSFWTATGQTMLGWLVGGAAAVLAGTVAGFLLGVVPAVRRATASTLDFLRPVPAVALVPVAILLFGTQLESKVLLVVWAAIWPVLMQVVAGLAEVDPVARETAAALHLSPAQRLRHLIAPSVLPAWWTGLRLSVSVALVMTVAAELIIGNAGLGKAVALAQDGGVVPQMYALIAVTGVLGVIADVLVRAAERRLMPWHVSHRAGIGRGASW</sequence>
<evidence type="ECO:0000256" key="8">
    <source>
        <dbReference type="SAM" id="MobiDB-lite"/>
    </source>
</evidence>
<keyword evidence="3" id="KW-1003">Cell membrane</keyword>
<dbReference type="GO" id="GO:0005886">
    <property type="term" value="C:plasma membrane"/>
    <property type="evidence" value="ECO:0007669"/>
    <property type="project" value="UniProtKB-SubCell"/>
</dbReference>
<evidence type="ECO:0000256" key="5">
    <source>
        <dbReference type="ARBA" id="ARBA00022989"/>
    </source>
</evidence>
<keyword evidence="6 7" id="KW-0472">Membrane</keyword>
<dbReference type="Pfam" id="PF00528">
    <property type="entry name" value="BPD_transp_1"/>
    <property type="match status" value="1"/>
</dbReference>
<dbReference type="GO" id="GO:0055085">
    <property type="term" value="P:transmembrane transport"/>
    <property type="evidence" value="ECO:0007669"/>
    <property type="project" value="InterPro"/>
</dbReference>
<feature type="transmembrane region" description="Helical" evidence="7">
    <location>
        <begin position="121"/>
        <end position="140"/>
    </location>
</feature>
<dbReference type="SUPFAM" id="SSF161098">
    <property type="entry name" value="MetI-like"/>
    <property type="match status" value="1"/>
</dbReference>
<evidence type="ECO:0000256" key="1">
    <source>
        <dbReference type="ARBA" id="ARBA00004651"/>
    </source>
</evidence>
<comment type="subcellular location">
    <subcellularLocation>
        <location evidence="1 7">Cell membrane</location>
        <topology evidence="1 7">Multi-pass membrane protein</topology>
    </subcellularLocation>
</comment>
<dbReference type="Gene3D" id="1.10.3720.10">
    <property type="entry name" value="MetI-like"/>
    <property type="match status" value="1"/>
</dbReference>
<dbReference type="InterPro" id="IPR000515">
    <property type="entry name" value="MetI-like"/>
</dbReference>
<dbReference type="AlphaFoldDB" id="A0A939C092"/>
<accession>A0A939C092</accession>
<feature type="compositionally biased region" description="Low complexity" evidence="8">
    <location>
        <begin position="10"/>
        <end position="23"/>
    </location>
</feature>
<keyword evidence="2 7" id="KW-0813">Transport</keyword>
<evidence type="ECO:0000256" key="2">
    <source>
        <dbReference type="ARBA" id="ARBA00022448"/>
    </source>
</evidence>
<feature type="region of interest" description="Disordered" evidence="8">
    <location>
        <begin position="1"/>
        <end position="23"/>
    </location>
</feature>
<proteinExistence type="inferred from homology"/>
<evidence type="ECO:0000259" key="9">
    <source>
        <dbReference type="PROSITE" id="PS50928"/>
    </source>
</evidence>
<dbReference type="RefSeq" id="WP_205261953.1">
    <property type="nucleotide sequence ID" value="NZ_JAERWK010000022.1"/>
</dbReference>
<organism evidence="10 11">
    <name type="scientific">Nakamurella leprariae</name>
    <dbReference type="NCBI Taxonomy" id="2803911"/>
    <lineage>
        <taxon>Bacteria</taxon>
        <taxon>Bacillati</taxon>
        <taxon>Actinomycetota</taxon>
        <taxon>Actinomycetes</taxon>
        <taxon>Nakamurellales</taxon>
        <taxon>Nakamurellaceae</taxon>
        <taxon>Nakamurella</taxon>
    </lineage>
</organism>